<evidence type="ECO:0000313" key="2">
    <source>
        <dbReference type="EMBL" id="QIW96485.1"/>
    </source>
</evidence>
<organism evidence="2 3">
    <name type="scientific">Peltaster fructicola</name>
    <dbReference type="NCBI Taxonomy" id="286661"/>
    <lineage>
        <taxon>Eukaryota</taxon>
        <taxon>Fungi</taxon>
        <taxon>Dikarya</taxon>
        <taxon>Ascomycota</taxon>
        <taxon>Pezizomycotina</taxon>
        <taxon>Dothideomycetes</taxon>
        <taxon>Dothideomycetes incertae sedis</taxon>
        <taxon>Peltaster</taxon>
    </lineage>
</organism>
<evidence type="ECO:0000256" key="1">
    <source>
        <dbReference type="SAM" id="SignalP"/>
    </source>
</evidence>
<name>A0A6H0XP77_9PEZI</name>
<keyword evidence="3" id="KW-1185">Reference proteome</keyword>
<feature type="chain" id="PRO_5026238709" evidence="1">
    <location>
        <begin position="18"/>
        <end position="219"/>
    </location>
</feature>
<sequence>MQLLTLALIALLPPSLAAPSEDKDSLPPAYTRERSDEVCHVDIYRLEKLIDYGTPNPFYLSAEVYDNGDNKVAEMKLQRCAPMNDHGGQRCKFWDGIADDMYLSPIFKAGAHQSPERDYVQVELVSIDLSDKQLLIEQGVHTRFTTDNGADDKGLRHYCHQKRYFRDKFRTMIWWTCNFQCCESNSTQVKEIVTPGGVQSWADLHKVPYETEVIAADRG</sequence>
<evidence type="ECO:0000313" key="3">
    <source>
        <dbReference type="Proteomes" id="UP000503462"/>
    </source>
</evidence>
<dbReference type="EMBL" id="CP051139">
    <property type="protein sequence ID" value="QIW96485.1"/>
    <property type="molecule type" value="Genomic_DNA"/>
</dbReference>
<accession>A0A6H0XP77</accession>
<reference evidence="2 3" key="1">
    <citation type="journal article" date="2016" name="Sci. Rep.">
        <title>Peltaster fructicola genome reveals evolution from an invasive phytopathogen to an ectophytic parasite.</title>
        <authorList>
            <person name="Xu C."/>
            <person name="Chen H."/>
            <person name="Gleason M.L."/>
            <person name="Xu J.R."/>
            <person name="Liu H."/>
            <person name="Zhang R."/>
            <person name="Sun G."/>
        </authorList>
    </citation>
    <scope>NUCLEOTIDE SEQUENCE [LARGE SCALE GENOMIC DNA]</scope>
    <source>
        <strain evidence="2 3">LNHT1506</strain>
    </source>
</reference>
<dbReference type="AlphaFoldDB" id="A0A6H0XP77"/>
<keyword evidence="1" id="KW-0732">Signal</keyword>
<gene>
    <name evidence="2" type="ORF">AMS68_002003</name>
</gene>
<dbReference type="Proteomes" id="UP000503462">
    <property type="component" value="Chromosome 1"/>
</dbReference>
<protein>
    <submittedName>
        <fullName evidence="2">Uncharacterized protein</fullName>
    </submittedName>
</protein>
<feature type="signal peptide" evidence="1">
    <location>
        <begin position="1"/>
        <end position="17"/>
    </location>
</feature>
<proteinExistence type="predicted"/>